<dbReference type="EMBL" id="PUHW01000111">
    <property type="protein sequence ID" value="KAG0688950.1"/>
    <property type="molecule type" value="Genomic_DNA"/>
</dbReference>
<name>A0A9P6WKR5_9ASCO</name>
<protein>
    <submittedName>
        <fullName evidence="2">Uncharacterized protein</fullName>
    </submittedName>
</protein>
<accession>A0A9P6WKR5</accession>
<reference evidence="2" key="1">
    <citation type="submission" date="2020-11" db="EMBL/GenBank/DDBJ databases">
        <title>Kefir isolates.</title>
        <authorList>
            <person name="Marcisauskas S."/>
            <person name="Kim Y."/>
            <person name="Blasche S."/>
        </authorList>
    </citation>
    <scope>NUCLEOTIDE SEQUENCE</scope>
    <source>
        <strain evidence="2">Olga-1</strain>
    </source>
</reference>
<comment type="caution">
    <text evidence="2">The sequence shown here is derived from an EMBL/GenBank/DDBJ whole genome shotgun (WGS) entry which is preliminary data.</text>
</comment>
<evidence type="ECO:0000313" key="2">
    <source>
        <dbReference type="EMBL" id="KAG0688950.1"/>
    </source>
</evidence>
<keyword evidence="3" id="KW-1185">Reference proteome</keyword>
<evidence type="ECO:0000313" key="3">
    <source>
        <dbReference type="Proteomes" id="UP000697127"/>
    </source>
</evidence>
<feature type="compositionally biased region" description="Basic and acidic residues" evidence="1">
    <location>
        <begin position="269"/>
        <end position="279"/>
    </location>
</feature>
<feature type="compositionally biased region" description="Low complexity" evidence="1">
    <location>
        <begin position="256"/>
        <end position="268"/>
    </location>
</feature>
<feature type="region of interest" description="Disordered" evidence="1">
    <location>
        <begin position="244"/>
        <end position="322"/>
    </location>
</feature>
<sequence length="553" mass="62314">MVSEKKTITSSKKNKELTTFADPLISLLHSSNLNKDKELTDTLCEYIDEISDNQIKQWCIDSLTLLRDLEKIEIQLDQWEFHTLDFTLEKGIGNDDKMLKNLANRVLEKSTNLRNLLSNERDNINLSIERSRNVSKNVIKVISDAGTILIELTMRIVKLGKSLDQKVTIGYSRAKLTIIGSELKKLVTLDPTIIDKEIVTNYTTFVDNLLNQLNMAVAHNDTVGLWESVAIIGDVEKMFETMKQTTSIAQQKEKTNNNNNNNNNNHNVNKADKDLDKDNSSSLSEKNIKSESNSSDNSNTDTTLVDSEPTQSNGELNKEKSTTLSKISAKDLFSNDTDLMRTKVTQHIPELMQAFNKKEPIKQKVKKAKDEENIKQVPIIHEKSTGQDKSTLHDKPIEKNVTTVEVDDSISDTISSVDASNGGYFPYFKPSILSSFYQPQMKEPIYINKKDLPGKTQENHNPQKQIQNGEGKQLTNATIAVRLDQMSFDDQAKKDLLDREKGLRNKETVMDSQLLNGKSNIQRQISTSPLLQQLVSSQSSILASALVPKKTKK</sequence>
<feature type="compositionally biased region" description="Low complexity" evidence="1">
    <location>
        <begin position="280"/>
        <end position="304"/>
    </location>
</feature>
<organism evidence="2 3">
    <name type="scientific">Pichia californica</name>
    <dbReference type="NCBI Taxonomy" id="460514"/>
    <lineage>
        <taxon>Eukaryota</taxon>
        <taxon>Fungi</taxon>
        <taxon>Dikarya</taxon>
        <taxon>Ascomycota</taxon>
        <taxon>Saccharomycotina</taxon>
        <taxon>Pichiomycetes</taxon>
        <taxon>Pichiales</taxon>
        <taxon>Pichiaceae</taxon>
        <taxon>Pichia</taxon>
    </lineage>
</organism>
<dbReference type="Proteomes" id="UP000697127">
    <property type="component" value="Unassembled WGS sequence"/>
</dbReference>
<gene>
    <name evidence="2" type="ORF">C6P40_000315</name>
</gene>
<proteinExistence type="predicted"/>
<feature type="region of interest" description="Disordered" evidence="1">
    <location>
        <begin position="451"/>
        <end position="473"/>
    </location>
</feature>
<dbReference type="OrthoDB" id="4021219at2759"/>
<dbReference type="AlphaFoldDB" id="A0A9P6WKR5"/>
<feature type="compositionally biased region" description="Polar residues" evidence="1">
    <location>
        <begin position="459"/>
        <end position="473"/>
    </location>
</feature>
<evidence type="ECO:0000256" key="1">
    <source>
        <dbReference type="SAM" id="MobiDB-lite"/>
    </source>
</evidence>